<feature type="transmembrane region" description="Helical" evidence="6">
    <location>
        <begin position="251"/>
        <end position="272"/>
    </location>
</feature>
<evidence type="ECO:0000256" key="4">
    <source>
        <dbReference type="ARBA" id="ARBA00022989"/>
    </source>
</evidence>
<dbReference type="Pfam" id="PF02653">
    <property type="entry name" value="BPD_transp_2"/>
    <property type="match status" value="1"/>
</dbReference>
<feature type="transmembrane region" description="Helical" evidence="6">
    <location>
        <begin position="38"/>
        <end position="57"/>
    </location>
</feature>
<dbReference type="EMBL" id="LR743508">
    <property type="protein sequence ID" value="CAA2110098.1"/>
    <property type="molecule type" value="Genomic_DNA"/>
</dbReference>
<organism evidence="7">
    <name type="scientific">Variovorax paradoxus</name>
    <dbReference type="NCBI Taxonomy" id="34073"/>
    <lineage>
        <taxon>Bacteria</taxon>
        <taxon>Pseudomonadati</taxon>
        <taxon>Pseudomonadota</taxon>
        <taxon>Betaproteobacteria</taxon>
        <taxon>Burkholderiales</taxon>
        <taxon>Comamonadaceae</taxon>
        <taxon>Variovorax</taxon>
    </lineage>
</organism>
<name>A0A679JF12_VARPD</name>
<keyword evidence="5 6" id="KW-0472">Membrane</keyword>
<keyword evidence="2" id="KW-1003">Cell membrane</keyword>
<feature type="transmembrane region" description="Helical" evidence="6">
    <location>
        <begin position="120"/>
        <end position="139"/>
    </location>
</feature>
<dbReference type="AlphaFoldDB" id="A0A679JF12"/>
<gene>
    <name evidence="7" type="primary">livH_28</name>
    <name evidence="7" type="ORF">VVAX_06368</name>
</gene>
<evidence type="ECO:0000256" key="1">
    <source>
        <dbReference type="ARBA" id="ARBA00004651"/>
    </source>
</evidence>
<feature type="transmembrane region" description="Helical" evidence="6">
    <location>
        <begin position="89"/>
        <end position="108"/>
    </location>
</feature>
<dbReference type="InterPro" id="IPR043428">
    <property type="entry name" value="LivM-like"/>
</dbReference>
<feature type="transmembrane region" description="Helical" evidence="6">
    <location>
        <begin position="210"/>
        <end position="231"/>
    </location>
</feature>
<reference evidence="7" key="1">
    <citation type="submission" date="2019-12" db="EMBL/GenBank/DDBJ databases">
        <authorList>
            <person name="Cremers G."/>
        </authorList>
    </citation>
    <scope>NUCLEOTIDE SEQUENCE</scope>
    <source>
        <strain evidence="7">Vvax</strain>
    </source>
</reference>
<protein>
    <submittedName>
        <fullName evidence="7">High-affinity branched-chain amino acid transport system permease protein LivH</fullName>
    </submittedName>
</protein>
<feature type="transmembrane region" description="Helical" evidence="6">
    <location>
        <begin position="159"/>
        <end position="179"/>
    </location>
</feature>
<keyword evidence="4 6" id="KW-1133">Transmembrane helix</keyword>
<evidence type="ECO:0000256" key="5">
    <source>
        <dbReference type="ARBA" id="ARBA00023136"/>
    </source>
</evidence>
<evidence type="ECO:0000313" key="7">
    <source>
        <dbReference type="EMBL" id="CAA2110098.1"/>
    </source>
</evidence>
<keyword evidence="3 6" id="KW-0812">Transmembrane</keyword>
<dbReference type="PANTHER" id="PTHR30482:SF18">
    <property type="entry name" value="BRANCHED AMINO ACID TRANSPORT SYSTEM PERMEASE"/>
    <property type="match status" value="1"/>
</dbReference>
<evidence type="ECO:0000256" key="3">
    <source>
        <dbReference type="ARBA" id="ARBA00022692"/>
    </source>
</evidence>
<dbReference type="RefSeq" id="WP_339094377.1">
    <property type="nucleotide sequence ID" value="NZ_LR743508.1"/>
</dbReference>
<evidence type="ECO:0000256" key="2">
    <source>
        <dbReference type="ARBA" id="ARBA00022475"/>
    </source>
</evidence>
<feature type="transmembrane region" description="Helical" evidence="6">
    <location>
        <begin position="284"/>
        <end position="303"/>
    </location>
</feature>
<dbReference type="InterPro" id="IPR001851">
    <property type="entry name" value="ABC_transp_permease"/>
</dbReference>
<dbReference type="CDD" id="cd06581">
    <property type="entry name" value="TM_PBP1_LivM_like"/>
    <property type="match status" value="1"/>
</dbReference>
<dbReference type="GO" id="GO:0005886">
    <property type="term" value="C:plasma membrane"/>
    <property type="evidence" value="ECO:0007669"/>
    <property type="project" value="UniProtKB-SubCell"/>
</dbReference>
<sequence length="317" mass="32585">MKAGSHALLRPSLLLLALVLALLPLAMPNNYVADVAVRIALAAVAAIGLNLLMGFAGQISIGHAAFVAIGAYGSGIVTVRLGWPPLLAIGAAAAGAAVVAWLIAKPILRLRGHSLTMATLGLGVIVNIVLINEVDWTGGPDGMAVPPLAVAGFTFAKVLHWYALAAVLLWLSVLLSLNLHDSPAGRALRGLNGSEVAARVMGVDVARFKVRAFVVSAVFAAVSGSLTAHYLGFISPSIAAFTHSVELATMVVLGGMASTFGAVLGAALLTALPQLLGGLHGYEMVFFGLVLMLTMMFLPKGLVPTLALGLRRKVPNA</sequence>
<accession>A0A679JF12</accession>
<evidence type="ECO:0000256" key="6">
    <source>
        <dbReference type="SAM" id="Phobius"/>
    </source>
</evidence>
<dbReference type="GO" id="GO:0015658">
    <property type="term" value="F:branched-chain amino acid transmembrane transporter activity"/>
    <property type="evidence" value="ECO:0007669"/>
    <property type="project" value="InterPro"/>
</dbReference>
<comment type="subcellular location">
    <subcellularLocation>
        <location evidence="1">Cell membrane</location>
        <topology evidence="1">Multi-pass membrane protein</topology>
    </subcellularLocation>
</comment>
<proteinExistence type="predicted"/>
<dbReference type="PANTHER" id="PTHR30482">
    <property type="entry name" value="HIGH-AFFINITY BRANCHED-CHAIN AMINO ACID TRANSPORT SYSTEM PERMEASE"/>
    <property type="match status" value="1"/>
</dbReference>